<evidence type="ECO:0000256" key="8">
    <source>
        <dbReference type="ARBA" id="ARBA00047899"/>
    </source>
</evidence>
<evidence type="ECO:0000256" key="11">
    <source>
        <dbReference type="PROSITE-ProRule" id="PRU10141"/>
    </source>
</evidence>
<evidence type="ECO:0000256" key="3">
    <source>
        <dbReference type="ARBA" id="ARBA00022475"/>
    </source>
</evidence>
<dbReference type="EMBL" id="JBAMMX010000004">
    <property type="protein sequence ID" value="KAK6942963.1"/>
    <property type="molecule type" value="Genomic_DNA"/>
</dbReference>
<keyword evidence="5 11" id="KW-0547">Nucleotide-binding</keyword>
<comment type="caution">
    <text evidence="13">The sequence shown here is derived from an EMBL/GenBank/DDBJ whole genome shotgun (WGS) entry which is preliminary data.</text>
</comment>
<dbReference type="InterPro" id="IPR050823">
    <property type="entry name" value="Plant_Ser_Thr_Prot_Kinase"/>
</dbReference>
<dbReference type="FunFam" id="3.30.200.20:FF:000228">
    <property type="entry name" value="Serine/threonine-protein kinase BIK1"/>
    <property type="match status" value="1"/>
</dbReference>
<keyword evidence="4" id="KW-0808">Transferase</keyword>
<comment type="catalytic activity">
    <reaction evidence="8">
        <text>L-threonyl-[protein] + ATP = O-phospho-L-threonyl-[protein] + ADP + H(+)</text>
        <dbReference type="Rhea" id="RHEA:46608"/>
        <dbReference type="Rhea" id="RHEA-COMP:11060"/>
        <dbReference type="Rhea" id="RHEA-COMP:11605"/>
        <dbReference type="ChEBI" id="CHEBI:15378"/>
        <dbReference type="ChEBI" id="CHEBI:30013"/>
        <dbReference type="ChEBI" id="CHEBI:30616"/>
        <dbReference type="ChEBI" id="CHEBI:61977"/>
        <dbReference type="ChEBI" id="CHEBI:456216"/>
        <dbReference type="EC" id="2.7.11.1"/>
    </reaction>
</comment>
<reference evidence="13 14" key="1">
    <citation type="submission" date="2023-12" db="EMBL/GenBank/DDBJ databases">
        <title>A high-quality genome assembly for Dillenia turbinata (Dilleniales).</title>
        <authorList>
            <person name="Chanderbali A."/>
        </authorList>
    </citation>
    <scope>NUCLEOTIDE SEQUENCE [LARGE SCALE GENOMIC DNA]</scope>
    <source>
        <strain evidence="13">LSX21</strain>
        <tissue evidence="13">Leaf</tissue>
    </source>
</reference>
<protein>
    <recommendedName>
        <fullName evidence="2">non-specific serine/threonine protein kinase</fullName>
        <ecNumber evidence="2">2.7.11.1</ecNumber>
    </recommendedName>
</protein>
<evidence type="ECO:0000313" key="13">
    <source>
        <dbReference type="EMBL" id="KAK6942963.1"/>
    </source>
</evidence>
<dbReference type="InterPro" id="IPR017441">
    <property type="entry name" value="Protein_kinase_ATP_BS"/>
</dbReference>
<evidence type="ECO:0000313" key="14">
    <source>
        <dbReference type="Proteomes" id="UP001370490"/>
    </source>
</evidence>
<keyword evidence="7 11" id="KW-0067">ATP-binding</keyword>
<dbReference type="Proteomes" id="UP001370490">
    <property type="component" value="Unassembled WGS sequence"/>
</dbReference>
<dbReference type="PROSITE" id="PS00107">
    <property type="entry name" value="PROTEIN_KINASE_ATP"/>
    <property type="match status" value="1"/>
</dbReference>
<feature type="binding site" evidence="10">
    <location>
        <position position="202"/>
    </location>
    <ligand>
        <name>Mg(2+)</name>
        <dbReference type="ChEBI" id="CHEBI:18420"/>
    </ligand>
</feature>
<sequence length="339" mass="38413">MGNFCSRTNRVRAVNSTSSCADQAPRTEEEILQNASLKRFSFQELKKATRKFRADIVLGEGGFGKVYKGWIDEHSMAATKPGSRTTIAVKMLKQDSLQGHNEWLAEIKFLGHLHHPNLIKLIGFCFENEHRLLVYEFMPGGSLNNHVFRRDSRFGWSLRMKVCLDAAKGLAFLHNASPEVIHRNVGTSDILLDSNYNAKLSDFGLARYESHMSTRVMGTYGYAAPEYVATGHLSTKSDVYGFGVVLLEMLSGRRVIDRSRPSGEQNLVQWAKPYLSRKRKIVRVMDAQMEGQYSWDIALKVAKVTLKCLSPEPRTRPTMNEVVATLEQVQDSRIRLIDR</sequence>
<dbReference type="PROSITE" id="PS50011">
    <property type="entry name" value="PROTEIN_KINASE_DOM"/>
    <property type="match status" value="1"/>
</dbReference>
<evidence type="ECO:0000256" key="7">
    <source>
        <dbReference type="ARBA" id="ARBA00022840"/>
    </source>
</evidence>
<accession>A0AAN8ZQF4</accession>
<dbReference type="GO" id="GO:0046872">
    <property type="term" value="F:metal ion binding"/>
    <property type="evidence" value="ECO:0007669"/>
    <property type="project" value="UniProtKB-KW"/>
</dbReference>
<feature type="domain" description="Protein kinase" evidence="12">
    <location>
        <begin position="52"/>
        <end position="334"/>
    </location>
</feature>
<dbReference type="EC" id="2.7.11.1" evidence="2"/>
<keyword evidence="10" id="KW-0479">Metal-binding</keyword>
<proteinExistence type="predicted"/>
<dbReference type="PANTHER" id="PTHR45621">
    <property type="entry name" value="OS01G0588500 PROTEIN-RELATED"/>
    <property type="match status" value="1"/>
</dbReference>
<dbReference type="GO" id="GO:0004674">
    <property type="term" value="F:protein serine/threonine kinase activity"/>
    <property type="evidence" value="ECO:0007669"/>
    <property type="project" value="UniProtKB-EC"/>
</dbReference>
<evidence type="ECO:0000256" key="2">
    <source>
        <dbReference type="ARBA" id="ARBA00012513"/>
    </source>
</evidence>
<dbReference type="AlphaFoldDB" id="A0AAN8ZQF4"/>
<keyword evidence="10" id="KW-0460">Magnesium</keyword>
<dbReference type="Gene3D" id="3.30.200.20">
    <property type="entry name" value="Phosphorylase Kinase, domain 1"/>
    <property type="match status" value="1"/>
</dbReference>
<dbReference type="FunFam" id="1.10.510.10:FF:000095">
    <property type="entry name" value="protein STRUBBELIG-RECEPTOR FAMILY 8"/>
    <property type="match status" value="1"/>
</dbReference>
<dbReference type="SUPFAM" id="SSF56112">
    <property type="entry name" value="Protein kinase-like (PK-like)"/>
    <property type="match status" value="1"/>
</dbReference>
<dbReference type="InterPro" id="IPR011009">
    <property type="entry name" value="Kinase-like_dom_sf"/>
</dbReference>
<keyword evidence="14" id="KW-1185">Reference proteome</keyword>
<keyword evidence="3" id="KW-1003">Cell membrane</keyword>
<evidence type="ECO:0000256" key="4">
    <source>
        <dbReference type="ARBA" id="ARBA00022679"/>
    </source>
</evidence>
<gene>
    <name evidence="13" type="ORF">RJ641_028340</name>
</gene>
<keyword evidence="3" id="KW-0472">Membrane</keyword>
<dbReference type="InterPro" id="IPR000719">
    <property type="entry name" value="Prot_kinase_dom"/>
</dbReference>
<evidence type="ECO:0000259" key="12">
    <source>
        <dbReference type="PROSITE" id="PS50011"/>
    </source>
</evidence>
<dbReference type="GO" id="GO:0005524">
    <property type="term" value="F:ATP binding"/>
    <property type="evidence" value="ECO:0007669"/>
    <property type="project" value="UniProtKB-UniRule"/>
</dbReference>
<organism evidence="13 14">
    <name type="scientific">Dillenia turbinata</name>
    <dbReference type="NCBI Taxonomy" id="194707"/>
    <lineage>
        <taxon>Eukaryota</taxon>
        <taxon>Viridiplantae</taxon>
        <taxon>Streptophyta</taxon>
        <taxon>Embryophyta</taxon>
        <taxon>Tracheophyta</taxon>
        <taxon>Spermatophyta</taxon>
        <taxon>Magnoliopsida</taxon>
        <taxon>eudicotyledons</taxon>
        <taxon>Gunneridae</taxon>
        <taxon>Pentapetalae</taxon>
        <taxon>Dilleniales</taxon>
        <taxon>Dilleniaceae</taxon>
        <taxon>Dillenia</taxon>
    </lineage>
</organism>
<evidence type="ECO:0000256" key="9">
    <source>
        <dbReference type="ARBA" id="ARBA00048679"/>
    </source>
</evidence>
<comment type="subcellular location">
    <subcellularLocation>
        <location evidence="1">Cell membrane</location>
    </subcellularLocation>
</comment>
<evidence type="ECO:0000256" key="6">
    <source>
        <dbReference type="ARBA" id="ARBA00022777"/>
    </source>
</evidence>
<name>A0AAN8ZQF4_9MAGN</name>
<dbReference type="Gene3D" id="1.10.510.10">
    <property type="entry name" value="Transferase(Phosphotransferase) domain 1"/>
    <property type="match status" value="1"/>
</dbReference>
<dbReference type="Pfam" id="PF07714">
    <property type="entry name" value="PK_Tyr_Ser-Thr"/>
    <property type="match status" value="1"/>
</dbReference>
<evidence type="ECO:0000256" key="5">
    <source>
        <dbReference type="ARBA" id="ARBA00022741"/>
    </source>
</evidence>
<dbReference type="InterPro" id="IPR001245">
    <property type="entry name" value="Ser-Thr/Tyr_kinase_cat_dom"/>
</dbReference>
<comment type="catalytic activity">
    <reaction evidence="9">
        <text>L-seryl-[protein] + ATP = O-phospho-L-seryl-[protein] + ADP + H(+)</text>
        <dbReference type="Rhea" id="RHEA:17989"/>
        <dbReference type="Rhea" id="RHEA-COMP:9863"/>
        <dbReference type="Rhea" id="RHEA-COMP:11604"/>
        <dbReference type="ChEBI" id="CHEBI:15378"/>
        <dbReference type="ChEBI" id="CHEBI:29999"/>
        <dbReference type="ChEBI" id="CHEBI:30616"/>
        <dbReference type="ChEBI" id="CHEBI:83421"/>
        <dbReference type="ChEBI" id="CHEBI:456216"/>
        <dbReference type="EC" id="2.7.11.1"/>
    </reaction>
</comment>
<evidence type="ECO:0000256" key="10">
    <source>
        <dbReference type="PIRSR" id="PIRSR000615-3"/>
    </source>
</evidence>
<dbReference type="GO" id="GO:0005886">
    <property type="term" value="C:plasma membrane"/>
    <property type="evidence" value="ECO:0007669"/>
    <property type="project" value="UniProtKB-SubCell"/>
</dbReference>
<evidence type="ECO:0000256" key="1">
    <source>
        <dbReference type="ARBA" id="ARBA00004236"/>
    </source>
</evidence>
<keyword evidence="6 13" id="KW-0418">Kinase</keyword>
<feature type="binding site" evidence="11">
    <location>
        <position position="90"/>
    </location>
    <ligand>
        <name>ATP</name>
        <dbReference type="ChEBI" id="CHEBI:30616"/>
    </ligand>
</feature>